<evidence type="ECO:0000256" key="4">
    <source>
        <dbReference type="ARBA" id="ARBA00023136"/>
    </source>
</evidence>
<keyword evidence="3 5" id="KW-1133">Transmembrane helix</keyword>
<dbReference type="PANTHER" id="PTHR36978:SF4">
    <property type="entry name" value="P-LOOP CONTAINING NUCLEOSIDE TRIPHOSPHATE HYDROLASE PROTEIN"/>
    <property type="match status" value="1"/>
</dbReference>
<dbReference type="Gene3D" id="3.40.50.300">
    <property type="entry name" value="P-loop containing nucleotide triphosphate hydrolases"/>
    <property type="match status" value="1"/>
</dbReference>
<proteinExistence type="predicted"/>
<feature type="domain" description="Wax synthase" evidence="6">
    <location>
        <begin position="493"/>
        <end position="579"/>
    </location>
</feature>
<dbReference type="InterPro" id="IPR032805">
    <property type="entry name" value="Wax_synthase_dom"/>
</dbReference>
<reference evidence="7 8" key="1">
    <citation type="journal article" date="2018" name="PLoS Pathog.">
        <title>Evolution of structural diversity of trichothecenes, a family of toxins produced by plant pathogenic and entomopathogenic fungi.</title>
        <authorList>
            <person name="Proctor R.H."/>
            <person name="McCormick S.P."/>
            <person name="Kim H.S."/>
            <person name="Cardoza R.E."/>
            <person name="Stanley A.M."/>
            <person name="Lindo L."/>
            <person name="Kelly A."/>
            <person name="Brown D.W."/>
            <person name="Lee T."/>
            <person name="Vaughan M.M."/>
            <person name="Alexander N.J."/>
            <person name="Busman M."/>
            <person name="Gutierrez S."/>
        </authorList>
    </citation>
    <scope>NUCLEOTIDE SEQUENCE [LARGE SCALE GENOMIC DNA]</scope>
    <source>
        <strain evidence="7 8">NRRL 3299</strain>
    </source>
</reference>
<dbReference type="InterPro" id="IPR040632">
    <property type="entry name" value="Sulfotransfer_4"/>
</dbReference>
<dbReference type="Pfam" id="PF17784">
    <property type="entry name" value="Sulfotransfer_4"/>
    <property type="match status" value="1"/>
</dbReference>
<evidence type="ECO:0000256" key="3">
    <source>
        <dbReference type="ARBA" id="ARBA00022989"/>
    </source>
</evidence>
<gene>
    <name evidence="7" type="ORF">FSPOR_6994</name>
</gene>
<evidence type="ECO:0000256" key="2">
    <source>
        <dbReference type="ARBA" id="ARBA00022692"/>
    </source>
</evidence>
<keyword evidence="4 5" id="KW-0472">Membrane</keyword>
<evidence type="ECO:0000313" key="8">
    <source>
        <dbReference type="Proteomes" id="UP000266152"/>
    </source>
</evidence>
<dbReference type="AlphaFoldDB" id="A0A395S005"/>
<keyword evidence="2 5" id="KW-0812">Transmembrane</keyword>
<organism evidence="7 8">
    <name type="scientific">Fusarium sporotrichioides</name>
    <dbReference type="NCBI Taxonomy" id="5514"/>
    <lineage>
        <taxon>Eukaryota</taxon>
        <taxon>Fungi</taxon>
        <taxon>Dikarya</taxon>
        <taxon>Ascomycota</taxon>
        <taxon>Pezizomycotina</taxon>
        <taxon>Sordariomycetes</taxon>
        <taxon>Hypocreomycetidae</taxon>
        <taxon>Hypocreales</taxon>
        <taxon>Nectriaceae</taxon>
        <taxon>Fusarium</taxon>
    </lineage>
</organism>
<dbReference type="Proteomes" id="UP000266152">
    <property type="component" value="Unassembled WGS sequence"/>
</dbReference>
<comment type="subcellular location">
    <subcellularLocation>
        <location evidence="1">Membrane</location>
        <topology evidence="1">Multi-pass membrane protein</topology>
    </subcellularLocation>
</comment>
<protein>
    <recommendedName>
        <fullName evidence="6">Wax synthase domain-containing protein</fullName>
    </recommendedName>
</protein>
<dbReference type="InterPro" id="IPR027417">
    <property type="entry name" value="P-loop_NTPase"/>
</dbReference>
<evidence type="ECO:0000259" key="6">
    <source>
        <dbReference type="Pfam" id="PF13813"/>
    </source>
</evidence>
<sequence length="649" mass="73111">MAQEKAQDVKIIVAGLPRTSTTSLKKGLEILGINPCFHLGDPPAPISRVKESARVLAIQDRNERLKALKNLYDGFEAVFEPPASTLVDDMLTIYPNAKVWLASYHGLGIDLRSSWYRILGYWVPGVIHSSDLIVAWSNFYSSKFGLEQVPCEELYHKHNQWVHDIVPPGQLLEYQPSMGWEPLAKFLDKPVPVDQDFPRVNEAAFLRNVKRTAMAVGSVVWLCLFAGLYFGGCFAWRRHDKTIPFFEACHYHNVTTTMTAQTALCLAATSQALTAFALGFTAPKTLVRPAVALVVAWLTWIFNQAIDDALPSRLHIALLSTGMWIQCLKSFDDLCLTKLSFGDEETTAKKSSPTSSSITARLRFGISNLWNMRGVGTVNQISKIPSWPSSPATLSHVPSRSQEMLRHVKNATLSYFVLDVFANQPPPDLDNLMSPRNEFLLTRLGEIDAQEALFRLFAVFGFWLNTFCVIHLVNSVFSLVYLILGLYPVRMLPPVWGRLSDAYTIRRFWGDFWHQTLRRHLTSISDFLIHGLLHMPRGTLIARYCKLIISFCISGALHYPADRALGISVQESNAVTYFLVTALAIMCEDGVQHISKGLGGKKRKYFGYVWVIAYMYWMTPSWGYPAARVVRPQDQLVSYSVIGNFKTVE</sequence>
<dbReference type="PANTHER" id="PTHR36978">
    <property type="entry name" value="P-LOOP CONTAINING NUCLEOTIDE TRIPHOSPHATE HYDROLASE"/>
    <property type="match status" value="1"/>
</dbReference>
<feature type="transmembrane region" description="Helical" evidence="5">
    <location>
        <begin position="213"/>
        <end position="236"/>
    </location>
</feature>
<name>A0A395S005_FUSSP</name>
<dbReference type="EMBL" id="PXOF01000099">
    <property type="protein sequence ID" value="RGP65733.1"/>
    <property type="molecule type" value="Genomic_DNA"/>
</dbReference>
<comment type="caution">
    <text evidence="7">The sequence shown here is derived from an EMBL/GenBank/DDBJ whole genome shotgun (WGS) entry which is preliminary data.</text>
</comment>
<accession>A0A395S005</accession>
<dbReference type="GO" id="GO:0016020">
    <property type="term" value="C:membrane"/>
    <property type="evidence" value="ECO:0007669"/>
    <property type="project" value="UniProtKB-SubCell"/>
</dbReference>
<evidence type="ECO:0000313" key="7">
    <source>
        <dbReference type="EMBL" id="RGP65733.1"/>
    </source>
</evidence>
<dbReference type="Pfam" id="PF13813">
    <property type="entry name" value="MBOAT_2"/>
    <property type="match status" value="1"/>
</dbReference>
<evidence type="ECO:0000256" key="1">
    <source>
        <dbReference type="ARBA" id="ARBA00004141"/>
    </source>
</evidence>
<evidence type="ECO:0000256" key="5">
    <source>
        <dbReference type="SAM" id="Phobius"/>
    </source>
</evidence>
<keyword evidence="8" id="KW-1185">Reference proteome</keyword>
<dbReference type="SUPFAM" id="SSF52540">
    <property type="entry name" value="P-loop containing nucleoside triphosphate hydrolases"/>
    <property type="match status" value="1"/>
</dbReference>
<feature type="transmembrane region" description="Helical" evidence="5">
    <location>
        <begin position="452"/>
        <end position="473"/>
    </location>
</feature>
<feature type="transmembrane region" description="Helical" evidence="5">
    <location>
        <begin position="605"/>
        <end position="624"/>
    </location>
</feature>